<dbReference type="InterPro" id="IPR005064">
    <property type="entry name" value="BUG"/>
</dbReference>
<feature type="chain" id="PRO_5046613623" evidence="2">
    <location>
        <begin position="28"/>
        <end position="335"/>
    </location>
</feature>
<evidence type="ECO:0000256" key="1">
    <source>
        <dbReference type="ARBA" id="ARBA00006987"/>
    </source>
</evidence>
<feature type="signal peptide" evidence="2">
    <location>
        <begin position="1"/>
        <end position="27"/>
    </location>
</feature>
<keyword evidence="2" id="KW-0732">Signal</keyword>
<evidence type="ECO:0000256" key="2">
    <source>
        <dbReference type="SAM" id="SignalP"/>
    </source>
</evidence>
<dbReference type="SUPFAM" id="SSF53850">
    <property type="entry name" value="Periplasmic binding protein-like II"/>
    <property type="match status" value="1"/>
</dbReference>
<accession>A0ABP8HF95</accession>
<dbReference type="PANTHER" id="PTHR42928">
    <property type="entry name" value="TRICARBOXYLATE-BINDING PROTEIN"/>
    <property type="match status" value="1"/>
</dbReference>
<dbReference type="RefSeq" id="WP_345251211.1">
    <property type="nucleotide sequence ID" value="NZ_BAABFO010000019.1"/>
</dbReference>
<gene>
    <name evidence="3" type="ORF">GCM10023144_35450</name>
</gene>
<dbReference type="Gene3D" id="3.40.190.10">
    <property type="entry name" value="Periplasmic binding protein-like II"/>
    <property type="match status" value="1"/>
</dbReference>
<dbReference type="Gene3D" id="3.40.190.150">
    <property type="entry name" value="Bordetella uptake gene, domain 1"/>
    <property type="match status" value="1"/>
</dbReference>
<dbReference type="EMBL" id="BAABFO010000019">
    <property type="protein sequence ID" value="GAA4338418.1"/>
    <property type="molecule type" value="Genomic_DNA"/>
</dbReference>
<proteinExistence type="inferred from homology"/>
<dbReference type="CDD" id="cd13578">
    <property type="entry name" value="PBP2_Bug27"/>
    <property type="match status" value="1"/>
</dbReference>
<dbReference type="PIRSF" id="PIRSF017082">
    <property type="entry name" value="YflP"/>
    <property type="match status" value="1"/>
</dbReference>
<dbReference type="Pfam" id="PF03401">
    <property type="entry name" value="TctC"/>
    <property type="match status" value="1"/>
</dbReference>
<dbReference type="InterPro" id="IPR006311">
    <property type="entry name" value="TAT_signal"/>
</dbReference>
<sequence>MTDRRRFLRTTALAGLCAGALPGAVRAAAGAGAEPAFPGKPIRVVVPFTPGGGADIVARVILQHAGPKLGQPFVVDNRAGGSGIIGTEAVAKAPPDGYTLLMGQTGPNAINPALYAKLPYDAIKDFAPITLTTAYPYVAVVAPSLNVDSLQALAALVSAKPGTLAFGSAGVGSSTHLAALLYLGRARLSMIHAAYKGTSAALADVAGGQIAMMFADITSASALIRSGRLRALAVTGSQRSRLFPDVPTVAEAAGLPGFEASAWHGFLAPAGTPAPIVHTLHEALVGALTSPEVRGRFAQDGIEVVGNTPEQFAGFLREEIGKWGAVVKEAGITPE</sequence>
<organism evidence="3 4">
    <name type="scientific">Pigmentiphaga soli</name>
    <dbReference type="NCBI Taxonomy" id="1007095"/>
    <lineage>
        <taxon>Bacteria</taxon>
        <taxon>Pseudomonadati</taxon>
        <taxon>Pseudomonadota</taxon>
        <taxon>Betaproteobacteria</taxon>
        <taxon>Burkholderiales</taxon>
        <taxon>Alcaligenaceae</taxon>
        <taxon>Pigmentiphaga</taxon>
    </lineage>
</organism>
<dbReference type="Proteomes" id="UP001501671">
    <property type="component" value="Unassembled WGS sequence"/>
</dbReference>
<dbReference type="PROSITE" id="PS51318">
    <property type="entry name" value="TAT"/>
    <property type="match status" value="1"/>
</dbReference>
<protein>
    <submittedName>
        <fullName evidence="3">Tripartite tricarboxylate transporter substrate binding protein</fullName>
    </submittedName>
</protein>
<dbReference type="PANTHER" id="PTHR42928:SF5">
    <property type="entry name" value="BLR1237 PROTEIN"/>
    <property type="match status" value="1"/>
</dbReference>
<name>A0ABP8HF95_9BURK</name>
<keyword evidence="4" id="KW-1185">Reference proteome</keyword>
<dbReference type="InterPro" id="IPR042100">
    <property type="entry name" value="Bug_dom1"/>
</dbReference>
<comment type="similarity">
    <text evidence="1">Belongs to the UPF0065 (bug) family.</text>
</comment>
<reference evidence="4" key="1">
    <citation type="journal article" date="2019" name="Int. J. Syst. Evol. Microbiol.">
        <title>The Global Catalogue of Microorganisms (GCM) 10K type strain sequencing project: providing services to taxonomists for standard genome sequencing and annotation.</title>
        <authorList>
            <consortium name="The Broad Institute Genomics Platform"/>
            <consortium name="The Broad Institute Genome Sequencing Center for Infectious Disease"/>
            <person name="Wu L."/>
            <person name="Ma J."/>
        </authorList>
    </citation>
    <scope>NUCLEOTIDE SEQUENCE [LARGE SCALE GENOMIC DNA]</scope>
    <source>
        <strain evidence="4">JCM 17666</strain>
    </source>
</reference>
<comment type="caution">
    <text evidence="3">The sequence shown here is derived from an EMBL/GenBank/DDBJ whole genome shotgun (WGS) entry which is preliminary data.</text>
</comment>
<evidence type="ECO:0000313" key="4">
    <source>
        <dbReference type="Proteomes" id="UP001501671"/>
    </source>
</evidence>
<evidence type="ECO:0000313" key="3">
    <source>
        <dbReference type="EMBL" id="GAA4338418.1"/>
    </source>
</evidence>